<evidence type="ECO:0000313" key="2">
    <source>
        <dbReference type="Proteomes" id="UP001199322"/>
    </source>
</evidence>
<gene>
    <name evidence="1" type="ORF">DEE74_23440</name>
</gene>
<sequence>MSNETSDTNPYNTLVFAKPGSGMSYSFNREDSGHTLVVAPSGRGMSFMLDELESEAITAGAKVVIVDKGPSSS</sequence>
<comment type="caution">
    <text evidence="1">The sequence shown here is derived from an EMBL/GenBank/DDBJ whole genome shotgun (WGS) entry which is preliminary data.</text>
</comment>
<evidence type="ECO:0000313" key="1">
    <source>
        <dbReference type="EMBL" id="MBX3892826.1"/>
    </source>
</evidence>
<protein>
    <recommendedName>
        <fullName evidence="3">Alpha/beta hydrolase</fullName>
    </recommendedName>
</protein>
<proteinExistence type="predicted"/>
<dbReference type="Proteomes" id="UP001199322">
    <property type="component" value="Unassembled WGS sequence"/>
</dbReference>
<organism evidence="1 2">
    <name type="scientific">Ralstonia pickettii</name>
    <name type="common">Burkholderia pickettii</name>
    <dbReference type="NCBI Taxonomy" id="329"/>
    <lineage>
        <taxon>Bacteria</taxon>
        <taxon>Pseudomonadati</taxon>
        <taxon>Pseudomonadota</taxon>
        <taxon>Betaproteobacteria</taxon>
        <taxon>Burkholderiales</taxon>
        <taxon>Burkholderiaceae</taxon>
        <taxon>Ralstonia</taxon>
    </lineage>
</organism>
<name>A0AAW4QBE7_RALPI</name>
<evidence type="ECO:0008006" key="3">
    <source>
        <dbReference type="Google" id="ProtNLM"/>
    </source>
</evidence>
<dbReference type="EMBL" id="QGBI01000029">
    <property type="protein sequence ID" value="MBX3892826.1"/>
    <property type="molecule type" value="Genomic_DNA"/>
</dbReference>
<dbReference type="AlphaFoldDB" id="A0AAW4QBE7"/>
<reference evidence="1" key="1">
    <citation type="submission" date="2018-06" db="EMBL/GenBank/DDBJ databases">
        <authorList>
            <person name="O'Rourke A."/>
        </authorList>
    </citation>
    <scope>NUCLEOTIDE SEQUENCE</scope>
    <source>
        <strain evidence="1">132550021-3</strain>
    </source>
</reference>
<dbReference type="RefSeq" id="WP_042339262.1">
    <property type="nucleotide sequence ID" value="NZ_JAYMZP010000006.1"/>
</dbReference>
<accession>A0AAW4QBE7</accession>